<keyword evidence="1" id="KW-0812">Transmembrane</keyword>
<feature type="domain" description="EAL" evidence="3">
    <location>
        <begin position="696"/>
        <end position="954"/>
    </location>
</feature>
<dbReference type="InterPro" id="IPR000160">
    <property type="entry name" value="GGDEF_dom"/>
</dbReference>
<dbReference type="PROSITE" id="PS50887">
    <property type="entry name" value="GGDEF"/>
    <property type="match status" value="1"/>
</dbReference>
<feature type="signal peptide" evidence="2">
    <location>
        <begin position="1"/>
        <end position="23"/>
    </location>
</feature>
<proteinExistence type="predicted"/>
<dbReference type="Gene3D" id="3.30.70.270">
    <property type="match status" value="1"/>
</dbReference>
<dbReference type="SMART" id="SM00267">
    <property type="entry name" value="GGDEF"/>
    <property type="match status" value="1"/>
</dbReference>
<reference evidence="5 6" key="1">
    <citation type="submission" date="2018-08" db="EMBL/GenBank/DDBJ databases">
        <title>Draft genome sequence of Psychrilyobacter sp. strain SD5 isolated from Black Sea water.</title>
        <authorList>
            <person name="Yadav S."/>
            <person name="Villanueva L."/>
            <person name="Damste J.S.S."/>
        </authorList>
    </citation>
    <scope>NUCLEOTIDE SEQUENCE [LARGE SCALE GENOMIC DNA]</scope>
    <source>
        <strain evidence="5 6">SD5</strain>
    </source>
</reference>
<dbReference type="PROSITE" id="PS50883">
    <property type="entry name" value="EAL"/>
    <property type="match status" value="1"/>
</dbReference>
<keyword evidence="6" id="KW-1185">Reference proteome</keyword>
<evidence type="ECO:0000259" key="3">
    <source>
        <dbReference type="PROSITE" id="PS50883"/>
    </source>
</evidence>
<dbReference type="InterPro" id="IPR043128">
    <property type="entry name" value="Rev_trsase/Diguanyl_cyclase"/>
</dbReference>
<dbReference type="InterPro" id="IPR001638">
    <property type="entry name" value="Solute-binding_3/MltF_N"/>
</dbReference>
<dbReference type="RefSeq" id="WP_114641361.1">
    <property type="nucleotide sequence ID" value="NZ_JAACIO010000003.1"/>
</dbReference>
<feature type="domain" description="GGDEF" evidence="4">
    <location>
        <begin position="556"/>
        <end position="687"/>
    </location>
</feature>
<organism evidence="5 6">
    <name type="scientific">Psychrilyobacter piezotolerans</name>
    <dbReference type="NCBI Taxonomy" id="2293438"/>
    <lineage>
        <taxon>Bacteria</taxon>
        <taxon>Fusobacteriati</taxon>
        <taxon>Fusobacteriota</taxon>
        <taxon>Fusobacteriia</taxon>
        <taxon>Fusobacteriales</taxon>
        <taxon>Fusobacteriaceae</taxon>
        <taxon>Psychrilyobacter</taxon>
    </lineage>
</organism>
<keyword evidence="1" id="KW-1133">Transmembrane helix</keyword>
<gene>
    <name evidence="5" type="ORF">DYH56_02935</name>
</gene>
<dbReference type="SMART" id="SM00052">
    <property type="entry name" value="EAL"/>
    <property type="match status" value="1"/>
</dbReference>
<accession>A0ABX9KJX3</accession>
<dbReference type="InterPro" id="IPR001633">
    <property type="entry name" value="EAL_dom"/>
</dbReference>
<feature type="chain" id="PRO_5045777504" evidence="2">
    <location>
        <begin position="24"/>
        <end position="954"/>
    </location>
</feature>
<sequence>MIKLNRKFLFSLMLVFISLIVQATNYISSGIYSEDEINYIKSLQNSGIRMGVHTGSPYIDLENPDDSLVYKYKDLLEEFFHMDVKVETDSWENLYEMLEREEIDLLLNFTLSEERKDKINLSIPIHSDKLYVITTNKNIPLRSFDDLEGKELTVISPSAYSEYLKKFKREKNLNFRLREVHETAEGSASDYIVVSKEDIYDKTEPIFELGRIDPIGLGIAKSQPMLKSVIDKALEFSHREKFLKLLEYEKNKRRKRVFHNFLNQQEIDYLNNKKSLKVIFQSDFYPTSYYDGAQKKYDGSFVQMMEEISQFWGIPLEVSNENLNSEEADLRGMLFTEERENIYKFTKSLTYKDILIVAAGPKKIGVEKKVNKVGVVKTDISAASIRKYLPKDTEITEFPHSQTMVDALKDKEIDSCVMDADMFRYLQQARFDINFYKVDILDKLPFAIAVKKDDEILIGILNKVMDNFLDYKRVEDEFLSEMSFFKTIKADEQKKNRKSLSLVISLFGFFTAAFFTGFKYRTNKKLKNLAYYDHLTTALNRVSFKEAMNKIDFKRDRGLGMYIDLNDFKVINDNYGHHAGDMILKESVSRLQKIFCKDTVYRLAGDEFFVFHRDASVDEGIKLAENALAELNKSINILETTFNIGASIGICELHEKIDNMDYFLHKADIAMFAAKKNGSGSIVVASKELVREFEESKNLERDFKVALQKNEIIPYFQPKVNLQTNKIIGLEALARWVHPQKGIISPITFIPLAEEIGLVYKLDMKIAELTIKTVKDWQERGIIDKGFKASFNVSAQTFGEIDVYEQIKYLLDKYDVPGEAVEIELTESVFIKKFSKILGELNSIKDKLGTSVALDDFTAGYSSLRELGKLNIDSLKFDRSLLESVKENSVKGKKIYRTLIRLCSDMDYISVAEGIEEASESDFLKKEGVTHAQGFFFGKPMPEKDFVNLLNKGL</sequence>
<dbReference type="InterPro" id="IPR052155">
    <property type="entry name" value="Biofilm_reg_signaling"/>
</dbReference>
<dbReference type="Pfam" id="PF00563">
    <property type="entry name" value="EAL"/>
    <property type="match status" value="1"/>
</dbReference>
<evidence type="ECO:0000313" key="5">
    <source>
        <dbReference type="EMBL" id="REI42738.1"/>
    </source>
</evidence>
<name>A0ABX9KJX3_9FUSO</name>
<dbReference type="Gene3D" id="3.20.20.450">
    <property type="entry name" value="EAL domain"/>
    <property type="match status" value="1"/>
</dbReference>
<dbReference type="InterPro" id="IPR035919">
    <property type="entry name" value="EAL_sf"/>
</dbReference>
<dbReference type="InterPro" id="IPR029787">
    <property type="entry name" value="Nucleotide_cyclase"/>
</dbReference>
<protein>
    <submittedName>
        <fullName evidence="5">EAL domain-containing protein</fullName>
    </submittedName>
</protein>
<dbReference type="SUPFAM" id="SSF53850">
    <property type="entry name" value="Periplasmic binding protein-like II"/>
    <property type="match status" value="2"/>
</dbReference>
<dbReference type="Pfam" id="PF00990">
    <property type="entry name" value="GGDEF"/>
    <property type="match status" value="1"/>
</dbReference>
<dbReference type="EMBL" id="QUAJ01000003">
    <property type="protein sequence ID" value="REI42738.1"/>
    <property type="molecule type" value="Genomic_DNA"/>
</dbReference>
<feature type="transmembrane region" description="Helical" evidence="1">
    <location>
        <begin position="499"/>
        <end position="518"/>
    </location>
</feature>
<dbReference type="PANTHER" id="PTHR44757:SF2">
    <property type="entry name" value="BIOFILM ARCHITECTURE MAINTENANCE PROTEIN MBAA"/>
    <property type="match status" value="1"/>
</dbReference>
<evidence type="ECO:0000259" key="4">
    <source>
        <dbReference type="PROSITE" id="PS50887"/>
    </source>
</evidence>
<dbReference type="Pfam" id="PF00497">
    <property type="entry name" value="SBP_bac_3"/>
    <property type="match status" value="2"/>
</dbReference>
<evidence type="ECO:0000313" key="6">
    <source>
        <dbReference type="Proteomes" id="UP000263486"/>
    </source>
</evidence>
<dbReference type="SUPFAM" id="SSF141868">
    <property type="entry name" value="EAL domain-like"/>
    <property type="match status" value="1"/>
</dbReference>
<comment type="caution">
    <text evidence="5">The sequence shown here is derived from an EMBL/GenBank/DDBJ whole genome shotgun (WGS) entry which is preliminary data.</text>
</comment>
<keyword evidence="2" id="KW-0732">Signal</keyword>
<dbReference type="PANTHER" id="PTHR44757">
    <property type="entry name" value="DIGUANYLATE CYCLASE DGCP"/>
    <property type="match status" value="1"/>
</dbReference>
<evidence type="ECO:0000256" key="1">
    <source>
        <dbReference type="SAM" id="Phobius"/>
    </source>
</evidence>
<dbReference type="SMART" id="SM00062">
    <property type="entry name" value="PBPb"/>
    <property type="match status" value="2"/>
</dbReference>
<dbReference type="Proteomes" id="UP000263486">
    <property type="component" value="Unassembled WGS sequence"/>
</dbReference>
<dbReference type="NCBIfam" id="TIGR00254">
    <property type="entry name" value="GGDEF"/>
    <property type="match status" value="1"/>
</dbReference>
<keyword evidence="1" id="KW-0472">Membrane</keyword>
<evidence type="ECO:0000256" key="2">
    <source>
        <dbReference type="SAM" id="SignalP"/>
    </source>
</evidence>
<dbReference type="CDD" id="cd01949">
    <property type="entry name" value="GGDEF"/>
    <property type="match status" value="1"/>
</dbReference>
<dbReference type="CDD" id="cd01948">
    <property type="entry name" value="EAL"/>
    <property type="match status" value="1"/>
</dbReference>
<dbReference type="Gene3D" id="3.40.190.10">
    <property type="entry name" value="Periplasmic binding protein-like II"/>
    <property type="match status" value="4"/>
</dbReference>
<dbReference type="SUPFAM" id="SSF55073">
    <property type="entry name" value="Nucleotide cyclase"/>
    <property type="match status" value="1"/>
</dbReference>